<evidence type="ECO:0000313" key="1">
    <source>
        <dbReference type="EMBL" id="GGE36066.1"/>
    </source>
</evidence>
<dbReference type="InterPro" id="IPR008257">
    <property type="entry name" value="Pept_M19"/>
</dbReference>
<dbReference type="PANTHER" id="PTHR10443">
    <property type="entry name" value="MICROSOMAL DIPEPTIDASE"/>
    <property type="match status" value="1"/>
</dbReference>
<dbReference type="PROSITE" id="PS51365">
    <property type="entry name" value="RENAL_DIPEPTIDASE_2"/>
    <property type="match status" value="1"/>
</dbReference>
<dbReference type="GO" id="GO:0006508">
    <property type="term" value="P:proteolysis"/>
    <property type="evidence" value="ECO:0007669"/>
    <property type="project" value="InterPro"/>
</dbReference>
<reference evidence="2" key="1">
    <citation type="journal article" date="2019" name="Int. J. Syst. Evol. Microbiol.">
        <title>The Global Catalogue of Microorganisms (GCM) 10K type strain sequencing project: providing services to taxonomists for standard genome sequencing and annotation.</title>
        <authorList>
            <consortium name="The Broad Institute Genomics Platform"/>
            <consortium name="The Broad Institute Genome Sequencing Center for Infectious Disease"/>
            <person name="Wu L."/>
            <person name="Ma J."/>
        </authorList>
    </citation>
    <scope>NUCLEOTIDE SEQUENCE [LARGE SCALE GENOMIC DNA]</scope>
    <source>
        <strain evidence="2">CGMCC 1.12664</strain>
    </source>
</reference>
<name>A0A917EHK9_9RHOB</name>
<accession>A0A917EHK9</accession>
<protein>
    <submittedName>
        <fullName evidence="1">Membrane dipeptidase</fullName>
    </submittedName>
</protein>
<dbReference type="Proteomes" id="UP000612855">
    <property type="component" value="Unassembled WGS sequence"/>
</dbReference>
<gene>
    <name evidence="1" type="ORF">GCM10011360_24800</name>
</gene>
<comment type="caution">
    <text evidence="1">The sequence shown here is derived from an EMBL/GenBank/DDBJ whole genome shotgun (WGS) entry which is preliminary data.</text>
</comment>
<dbReference type="Pfam" id="PF01244">
    <property type="entry name" value="Peptidase_M19"/>
    <property type="match status" value="1"/>
</dbReference>
<dbReference type="SUPFAM" id="SSF51556">
    <property type="entry name" value="Metallo-dependent hydrolases"/>
    <property type="match status" value="1"/>
</dbReference>
<evidence type="ECO:0000313" key="2">
    <source>
        <dbReference type="Proteomes" id="UP000612855"/>
    </source>
</evidence>
<dbReference type="EMBL" id="BMFJ01000001">
    <property type="protein sequence ID" value="GGE36066.1"/>
    <property type="molecule type" value="Genomic_DNA"/>
</dbReference>
<dbReference type="GO" id="GO:0070573">
    <property type="term" value="F:metallodipeptidase activity"/>
    <property type="evidence" value="ECO:0007669"/>
    <property type="project" value="InterPro"/>
</dbReference>
<proteinExistence type="predicted"/>
<dbReference type="AlphaFoldDB" id="A0A917EHK9"/>
<organism evidence="1 2">
    <name type="scientific">Primorskyibacter flagellatus</name>
    <dbReference type="NCBI Taxonomy" id="1387277"/>
    <lineage>
        <taxon>Bacteria</taxon>
        <taxon>Pseudomonadati</taxon>
        <taxon>Pseudomonadota</taxon>
        <taxon>Alphaproteobacteria</taxon>
        <taxon>Rhodobacterales</taxon>
        <taxon>Roseobacteraceae</taxon>
        <taxon>Primorskyibacter</taxon>
    </lineage>
</organism>
<sequence>MTGPMGATIPFFDGHNDLLLKMTLGRVTAEEVRDGHRNGQIDLPRAQAGGLGGGFFALFVPTPGGPGMDMKAMRQDSYDLPLPAAVDHAHALTKVREGIAHFNRLAELGVIVPCTTAAEVEAALPGPALAAVLHMEGAEAIGPDFAELDDLYAAGLRSLGPVWSRPTAYGHGVPFRYPATSDIGPGLTGAGKALIRECNRRRIMIDLSHLNMAGLRDVAGISDAPLVATHSNAHAVTPSARCLTEGELRIIAETGGVVGINFGTCFLRPDGKFVPNCPLEHLLRHLDHLLSILGEDGVAFGSDFDGAIVPDWMNHCGGLANLRTGLLDHGVGEALLTKLAHGNWLRVLRATWGG</sequence>
<dbReference type="Gene3D" id="3.20.20.140">
    <property type="entry name" value="Metal-dependent hydrolases"/>
    <property type="match status" value="1"/>
</dbReference>
<keyword evidence="2" id="KW-1185">Reference proteome</keyword>
<dbReference type="InterPro" id="IPR032466">
    <property type="entry name" value="Metal_Hydrolase"/>
</dbReference>
<dbReference type="PANTHER" id="PTHR10443:SF12">
    <property type="entry name" value="DIPEPTIDASE"/>
    <property type="match status" value="1"/>
</dbReference>